<sequence>MTANNEQPHIRILAIAPYEGMNTALQHATEAYPQADFDIFTADLDAALAILEAHDMSIYDCIISRGGTAELLRNKTSLPVVEIPISIYDILRTIKLAENYTKRYAIVGFQSITEPAHTLSALLGLELDIFTIAGAEEVPAALKKLQQDGYHMVVCDMIAHTTARQLGLDAFLITSGTESIHTAIDQALTLSAWFVRLRRENTLLKSVTEGQGALVAVLSADASLFYSSATEFPETLLQKLRAVQREVPRNGTLRFYHSDRGEFFHITAKQVFLDRAERTLFYCMPSRIPLHRRNTGIRTFSKGECEFLFSNSFYSLSGAMGSLGTEIKALARLQQPLLILGERGTGKEQIARYLYLHSLLANNPLVVVDCAEASDKSWDFLLDHYNSPLCDSGNTVYFQNLERIPEARGRALLSAIKDTGLSRRVRLLFSAAVADNAPVSEMTRLFSERLGCMSLRLPSLRNRADEIPSLASLYLNNLNLELGKQISAFEPRALELLRSYSWPNNYTQFKNLLRSLAALSDSAYIRSSTVLDLLQRERLLRTADPVVKQAEQPSAPKTLDQRILEIIRETVASHGGNRAAAARELGISRTTLWRYLNQGEQE</sequence>
<dbReference type="InterPro" id="IPR027417">
    <property type="entry name" value="P-loop_NTPase"/>
</dbReference>
<dbReference type="SUPFAM" id="SSF46689">
    <property type="entry name" value="Homeodomain-like"/>
    <property type="match status" value="1"/>
</dbReference>
<dbReference type="Proteomes" id="UP000018466">
    <property type="component" value="Unassembled WGS sequence"/>
</dbReference>
<evidence type="ECO:0000313" key="7">
    <source>
        <dbReference type="Proteomes" id="UP000018466"/>
    </source>
</evidence>
<dbReference type="AlphaFoldDB" id="A0AA36Y6D2"/>
<dbReference type="InterPro" id="IPR010524">
    <property type="entry name" value="Sig_transdc_resp-reg_PrpR_N"/>
</dbReference>
<dbReference type="GO" id="GO:0005524">
    <property type="term" value="F:ATP binding"/>
    <property type="evidence" value="ECO:0007669"/>
    <property type="project" value="UniProtKB-KW"/>
</dbReference>
<gene>
    <name evidence="6" type="ORF">HMPREF9623_00162</name>
</gene>
<dbReference type="Gene3D" id="1.10.8.60">
    <property type="match status" value="1"/>
</dbReference>
<dbReference type="PROSITE" id="PS50045">
    <property type="entry name" value="SIGMA54_INTERACT_4"/>
    <property type="match status" value="1"/>
</dbReference>
<feature type="domain" description="Sigma-54 factor interaction" evidence="5">
    <location>
        <begin position="313"/>
        <end position="518"/>
    </location>
</feature>
<keyword evidence="2" id="KW-0067">ATP-binding</keyword>
<dbReference type="Pfam" id="PF02954">
    <property type="entry name" value="HTH_8"/>
    <property type="match status" value="1"/>
</dbReference>
<dbReference type="Gene3D" id="3.40.50.2300">
    <property type="match status" value="1"/>
</dbReference>
<dbReference type="SUPFAM" id="SSF159800">
    <property type="entry name" value="PrpR receptor domain-like"/>
    <property type="match status" value="1"/>
</dbReference>
<dbReference type="Gene3D" id="3.40.50.10660">
    <property type="entry name" value="PrpR receptor domain-like"/>
    <property type="match status" value="1"/>
</dbReference>
<dbReference type="Pfam" id="PF00158">
    <property type="entry name" value="Sigma54_activat"/>
    <property type="match status" value="1"/>
</dbReference>
<dbReference type="GO" id="GO:0043565">
    <property type="term" value="F:sequence-specific DNA binding"/>
    <property type="evidence" value="ECO:0007669"/>
    <property type="project" value="InterPro"/>
</dbReference>
<evidence type="ECO:0000256" key="1">
    <source>
        <dbReference type="ARBA" id="ARBA00022741"/>
    </source>
</evidence>
<dbReference type="PRINTS" id="PR01590">
    <property type="entry name" value="HTHFIS"/>
</dbReference>
<keyword evidence="4" id="KW-0804">Transcription</keyword>
<evidence type="ECO:0000256" key="4">
    <source>
        <dbReference type="ARBA" id="ARBA00023163"/>
    </source>
</evidence>
<name>A0AA36Y6D2_9FIRM</name>
<dbReference type="RefSeq" id="WP_009531997.1">
    <property type="nucleotide sequence ID" value="NZ_JH590861.1"/>
</dbReference>
<dbReference type="InterPro" id="IPR009057">
    <property type="entry name" value="Homeodomain-like_sf"/>
</dbReference>
<comment type="caution">
    <text evidence="6">The sequence shown here is derived from an EMBL/GenBank/DDBJ whole genome shotgun (WGS) entry which is preliminary data.</text>
</comment>
<dbReference type="InterPro" id="IPR002197">
    <property type="entry name" value="HTH_Fis"/>
</dbReference>
<evidence type="ECO:0000313" key="6">
    <source>
        <dbReference type="EMBL" id="EHO17978.1"/>
    </source>
</evidence>
<dbReference type="EMBL" id="AGEL01000003">
    <property type="protein sequence ID" value="EHO17978.1"/>
    <property type="molecule type" value="Genomic_DNA"/>
</dbReference>
<evidence type="ECO:0000259" key="5">
    <source>
        <dbReference type="PROSITE" id="PS50045"/>
    </source>
</evidence>
<dbReference type="Gene3D" id="1.10.10.60">
    <property type="entry name" value="Homeodomain-like"/>
    <property type="match status" value="1"/>
</dbReference>
<organism evidence="6 7">
    <name type="scientific">Stomatobaculum longum</name>
    <dbReference type="NCBI Taxonomy" id="796942"/>
    <lineage>
        <taxon>Bacteria</taxon>
        <taxon>Bacillati</taxon>
        <taxon>Bacillota</taxon>
        <taxon>Clostridia</taxon>
        <taxon>Lachnospirales</taxon>
        <taxon>Lachnospiraceae</taxon>
        <taxon>Stomatobaculum</taxon>
    </lineage>
</organism>
<dbReference type="GeneID" id="86939961"/>
<dbReference type="InterPro" id="IPR002078">
    <property type="entry name" value="Sigma_54_int"/>
</dbReference>
<keyword evidence="1" id="KW-0547">Nucleotide-binding</keyword>
<dbReference type="Pfam" id="PF06506">
    <property type="entry name" value="PrpR_N"/>
    <property type="match status" value="1"/>
</dbReference>
<dbReference type="SUPFAM" id="SSF52540">
    <property type="entry name" value="P-loop containing nucleoside triphosphate hydrolases"/>
    <property type="match status" value="1"/>
</dbReference>
<dbReference type="Pfam" id="PF25601">
    <property type="entry name" value="AAA_lid_14"/>
    <property type="match status" value="1"/>
</dbReference>
<evidence type="ECO:0000256" key="2">
    <source>
        <dbReference type="ARBA" id="ARBA00022840"/>
    </source>
</evidence>
<keyword evidence="3" id="KW-0805">Transcription regulation</keyword>
<reference evidence="6 7" key="1">
    <citation type="submission" date="2011-10" db="EMBL/GenBank/DDBJ databases">
        <title>The Genome Sequence of Lachnospiraceae bacterium ACC2.</title>
        <authorList>
            <consortium name="The Broad Institute Genome Sequencing Platform"/>
            <person name="Earl A."/>
            <person name="Ward D."/>
            <person name="Feldgarden M."/>
            <person name="Gevers D."/>
            <person name="Sizova M."/>
            <person name="Hazen A."/>
            <person name="Epstein S."/>
            <person name="Young S.K."/>
            <person name="Zeng Q."/>
            <person name="Gargeya S."/>
            <person name="Fitzgerald M."/>
            <person name="Haas B."/>
            <person name="Abouelleil A."/>
            <person name="Alvarado L."/>
            <person name="Arachchi H.M."/>
            <person name="Berlin A."/>
            <person name="Brown A."/>
            <person name="Chapman S.B."/>
            <person name="Chen Z."/>
            <person name="Dunbar C."/>
            <person name="Freedman E."/>
            <person name="Gearin G."/>
            <person name="Goldberg J."/>
            <person name="Griggs A."/>
            <person name="Gujja S."/>
            <person name="Heiman D."/>
            <person name="Howarth C."/>
            <person name="Larson L."/>
            <person name="Lui A."/>
            <person name="MacDonald P.J.P."/>
            <person name="Montmayeur A."/>
            <person name="Murphy C."/>
            <person name="Neiman D."/>
            <person name="Pearson M."/>
            <person name="Priest M."/>
            <person name="Roberts A."/>
            <person name="Saif S."/>
            <person name="Shea T."/>
            <person name="Shenoy N."/>
            <person name="Sisk P."/>
            <person name="Stolte C."/>
            <person name="Sykes S."/>
            <person name="Wortman J."/>
            <person name="Nusbaum C."/>
            <person name="Birren B."/>
        </authorList>
    </citation>
    <scope>NUCLEOTIDE SEQUENCE [LARGE SCALE GENOMIC DNA]</scope>
    <source>
        <strain evidence="6 7">ACC2</strain>
    </source>
</reference>
<dbReference type="GO" id="GO:0000156">
    <property type="term" value="F:phosphorelay response regulator activity"/>
    <property type="evidence" value="ECO:0007669"/>
    <property type="project" value="InterPro"/>
</dbReference>
<dbReference type="GO" id="GO:0006355">
    <property type="term" value="P:regulation of DNA-templated transcription"/>
    <property type="evidence" value="ECO:0007669"/>
    <property type="project" value="InterPro"/>
</dbReference>
<dbReference type="Gene3D" id="3.40.50.300">
    <property type="entry name" value="P-loop containing nucleotide triphosphate hydrolases"/>
    <property type="match status" value="1"/>
</dbReference>
<accession>A0AA36Y6D2</accession>
<dbReference type="InterPro" id="IPR058031">
    <property type="entry name" value="AAA_lid_NorR"/>
</dbReference>
<protein>
    <recommendedName>
        <fullName evidence="5">Sigma-54 factor interaction domain-containing protein</fullName>
    </recommendedName>
</protein>
<keyword evidence="7" id="KW-1185">Reference proteome</keyword>
<proteinExistence type="predicted"/>
<dbReference type="PANTHER" id="PTHR32071">
    <property type="entry name" value="TRANSCRIPTIONAL REGULATORY PROTEIN"/>
    <property type="match status" value="1"/>
</dbReference>
<evidence type="ECO:0000256" key="3">
    <source>
        <dbReference type="ARBA" id="ARBA00023015"/>
    </source>
</evidence>